<dbReference type="InterPro" id="IPR006558">
    <property type="entry name" value="LamG-like"/>
</dbReference>
<dbReference type="SUPFAM" id="SSF49299">
    <property type="entry name" value="PKD domain"/>
    <property type="match status" value="1"/>
</dbReference>
<proteinExistence type="predicted"/>
<feature type="domain" description="Ig-like" evidence="3">
    <location>
        <begin position="646"/>
        <end position="683"/>
    </location>
</feature>
<dbReference type="CDD" id="cd00146">
    <property type="entry name" value="PKD"/>
    <property type="match status" value="1"/>
</dbReference>
<dbReference type="SUPFAM" id="SSF49899">
    <property type="entry name" value="Concanavalin A-like lectins/glucanases"/>
    <property type="match status" value="1"/>
</dbReference>
<dbReference type="Pfam" id="PF13385">
    <property type="entry name" value="Laminin_G_3"/>
    <property type="match status" value="1"/>
</dbReference>
<dbReference type="Gene3D" id="2.60.120.200">
    <property type="match status" value="1"/>
</dbReference>
<dbReference type="GO" id="GO:0004553">
    <property type="term" value="F:hydrolase activity, hydrolyzing O-glycosyl compounds"/>
    <property type="evidence" value="ECO:0007669"/>
    <property type="project" value="UniProtKB-ARBA"/>
</dbReference>
<keyword evidence="4" id="KW-0430">Lectin</keyword>
<evidence type="ECO:0000313" key="4">
    <source>
        <dbReference type="EMBL" id="SDK72760.1"/>
    </source>
</evidence>
<dbReference type="InterPro" id="IPR007110">
    <property type="entry name" value="Ig-like_dom"/>
</dbReference>
<dbReference type="AlphaFoldDB" id="A0A1G9E9E2"/>
<sequence length="1041" mass="114378">MPLRTTLLLLLIALPVWGQQIAIPRIDQMPDQPTPYLMRDWARVARGYDSLVFDFSRTGAYLPLIERDETPVNYPDQPSFGLHTVVGTPYPDNHEGINALPALIGATLVGLDKSNQYGENWVVQAREWFNRRPGENVYLNGKVTSSGNDWWYDVMPNVFFYQLYDLYPNTPAFATQLTTVADRWLEAVETMGGQEAPWQQPNMNYRAWRLASMTPLTSGVIEPEAAGALGWLLYNAYVETGEERYRKGAEWCLEFLSGLTNNPSYELQLPYGVYAAARMNAELGTAYDVEKLMNWCFNVGPLRSWGAITGTWGGYEVSGLIGEVSSNDYAFAMNGYEQAGALVPLVRYDDRFARAIGKWMLNLANASRLFYAPYLPAEQQDNEDWAQQYDPKGYIGYEAIRRQKNGQSPYATGDAMDGGWGATNLTLYGSSHVGILGGIVDTTEVPMILRLDARRTDYFQKDAYPTYLYYNPYTTAQTVSIDVGAGQYRLYDAVSNQFVVENASGMTALPLPANAAVVLVVVPGTGTETVVGHRRLVNGIVIDYQNGESVANVPPRIKALASADSVVAQGDSALFYCTAEDQDGDSLTYTWSATGGTFQGSGAAVAWIAPDTSGTFTLTCTVSDGQGGTATAQDTIRVVPYISYAPVITRLHALPRKIGTGASATLICEATDLNPSDTLTFTWSAPEGTFAGSGDTVTWTAPATPGNYVLTCFVDDGYGNTVADSLDVMVRDLSATPTGNLVAWYLFNGNADDASGYGNDGTVSGPRLTDDRFGNTQQAYFFDGINDVITVPSSESLNFQDAITVSFWMRLDRFYDREMHPISHGSWQNRWKTSIGANRLRWTVKTSMTTKDLDSEDSLDLSRWYHVVTTYDGADYEIWLDGELNAFTAVTGEILTTPLSLTIGQVLPGESGFNFRGALDDIRIYNYALSPDAIVALNLDSTITSAEGGPNFDGYQLAGPVPNPVLHEASVQFQLPQRQHITLNLYNAVGAEVATLVDGWYERGTHTLRWRPNALPGGLYFYRLETAGGFAATRKVLLQKP</sequence>
<dbReference type="InterPro" id="IPR035986">
    <property type="entry name" value="PKD_dom_sf"/>
</dbReference>
<reference evidence="4 5" key="1">
    <citation type="submission" date="2016-10" db="EMBL/GenBank/DDBJ databases">
        <authorList>
            <person name="de Groot N.N."/>
        </authorList>
    </citation>
    <scope>NUCLEOTIDE SEQUENCE [LARGE SCALE GENOMIC DNA]</scope>
    <source>
        <strain evidence="4 5">DSM 25186</strain>
    </source>
</reference>
<protein>
    <submittedName>
        <fullName evidence="4">Concanavalin A-like lectin/glucanases superfamily protein</fullName>
    </submittedName>
</protein>
<accession>A0A1G9E9E2</accession>
<keyword evidence="5" id="KW-1185">Reference proteome</keyword>
<name>A0A1G9E9E2_9BACT</name>
<dbReference type="InterPro" id="IPR013783">
    <property type="entry name" value="Ig-like_fold"/>
</dbReference>
<gene>
    <name evidence="4" type="ORF">SAMN05421823_103393</name>
</gene>
<dbReference type="InterPro" id="IPR022409">
    <property type="entry name" value="PKD/Chitinase_dom"/>
</dbReference>
<organism evidence="4 5">
    <name type="scientific">Catalinimonas alkaloidigena</name>
    <dbReference type="NCBI Taxonomy" id="1075417"/>
    <lineage>
        <taxon>Bacteria</taxon>
        <taxon>Pseudomonadati</taxon>
        <taxon>Bacteroidota</taxon>
        <taxon>Cytophagia</taxon>
        <taxon>Cytophagales</taxon>
        <taxon>Catalimonadaceae</taxon>
        <taxon>Catalinimonas</taxon>
    </lineage>
</organism>
<evidence type="ECO:0000313" key="5">
    <source>
        <dbReference type="Proteomes" id="UP000198510"/>
    </source>
</evidence>
<dbReference type="GO" id="GO:0030246">
    <property type="term" value="F:carbohydrate binding"/>
    <property type="evidence" value="ECO:0007669"/>
    <property type="project" value="UniProtKB-KW"/>
</dbReference>
<dbReference type="PANTHER" id="PTHR47635">
    <property type="entry name" value="CUB DOMAIN-CONTAINING PROTEIN"/>
    <property type="match status" value="1"/>
</dbReference>
<dbReference type="Gene3D" id="2.60.40.4070">
    <property type="match status" value="1"/>
</dbReference>
<dbReference type="Pfam" id="PF17963">
    <property type="entry name" value="Big_9"/>
    <property type="match status" value="1"/>
</dbReference>
<dbReference type="OrthoDB" id="1490335at2"/>
<feature type="domain" description="Ig-like" evidence="3">
    <location>
        <begin position="555"/>
        <end position="637"/>
    </location>
</feature>
<evidence type="ECO:0000256" key="2">
    <source>
        <dbReference type="ARBA" id="ARBA00023157"/>
    </source>
</evidence>
<dbReference type="Gene3D" id="2.60.40.10">
    <property type="entry name" value="Immunoglobulins"/>
    <property type="match status" value="1"/>
</dbReference>
<dbReference type="SMART" id="SM00560">
    <property type="entry name" value="LamGL"/>
    <property type="match status" value="1"/>
</dbReference>
<keyword evidence="2" id="KW-1015">Disulfide bond</keyword>
<dbReference type="RefSeq" id="WP_089681398.1">
    <property type="nucleotide sequence ID" value="NZ_FNFO01000003.1"/>
</dbReference>
<evidence type="ECO:0000259" key="3">
    <source>
        <dbReference type="PROSITE" id="PS50835"/>
    </source>
</evidence>
<dbReference type="SMART" id="SM00089">
    <property type="entry name" value="PKD"/>
    <property type="match status" value="2"/>
</dbReference>
<dbReference type="EMBL" id="FNFO01000003">
    <property type="protein sequence ID" value="SDK72760.1"/>
    <property type="molecule type" value="Genomic_DNA"/>
</dbReference>
<evidence type="ECO:0000256" key="1">
    <source>
        <dbReference type="ARBA" id="ARBA00022729"/>
    </source>
</evidence>
<dbReference type="PANTHER" id="PTHR47635:SF2">
    <property type="entry name" value="LAMG-LIKE JELLYROLL FOLD DOMAIN-CONTAINING PROTEIN"/>
    <property type="match status" value="1"/>
</dbReference>
<dbReference type="GO" id="GO:0005975">
    <property type="term" value="P:carbohydrate metabolic process"/>
    <property type="evidence" value="ECO:0007669"/>
    <property type="project" value="UniProtKB-ARBA"/>
</dbReference>
<keyword evidence="1" id="KW-0732">Signal</keyword>
<dbReference type="PROSITE" id="PS50835">
    <property type="entry name" value="IG_LIKE"/>
    <property type="match status" value="2"/>
</dbReference>
<dbReference type="STRING" id="1075417.SAMN05421823_103393"/>
<dbReference type="Proteomes" id="UP000198510">
    <property type="component" value="Unassembled WGS sequence"/>
</dbReference>
<dbReference type="InterPro" id="IPR013320">
    <property type="entry name" value="ConA-like_dom_sf"/>
</dbReference>